<dbReference type="InterPro" id="IPR016007">
    <property type="entry name" value="Alpha_rhamnosid"/>
</dbReference>
<proteinExistence type="predicted"/>
<dbReference type="InterPro" id="IPR008928">
    <property type="entry name" value="6-hairpin_glycosidase_sf"/>
</dbReference>
<dbReference type="PANTHER" id="PTHR33307">
    <property type="entry name" value="ALPHA-RHAMNOSIDASE (EUROFUNG)"/>
    <property type="match status" value="1"/>
</dbReference>
<dbReference type="GO" id="GO:0005975">
    <property type="term" value="P:carbohydrate metabolic process"/>
    <property type="evidence" value="ECO:0007669"/>
    <property type="project" value="InterPro"/>
</dbReference>
<dbReference type="EMBL" id="DTBZ01000133">
    <property type="protein sequence ID" value="HGQ18742.1"/>
    <property type="molecule type" value="Genomic_DNA"/>
</dbReference>
<evidence type="ECO:0000313" key="8">
    <source>
        <dbReference type="EMBL" id="HGN37023.1"/>
    </source>
</evidence>
<gene>
    <name evidence="8" type="ORF">ENT87_05705</name>
    <name evidence="9" type="ORF">ENU30_07215</name>
</gene>
<dbReference type="AlphaFoldDB" id="A0A7J3JRP7"/>
<accession>A0A7J3JRP7</accession>
<dbReference type="SUPFAM" id="SSF48208">
    <property type="entry name" value="Six-hairpin glycosidases"/>
    <property type="match status" value="1"/>
</dbReference>
<evidence type="ECO:0000256" key="2">
    <source>
        <dbReference type="ARBA" id="ARBA00012652"/>
    </source>
</evidence>
<dbReference type="Gene3D" id="2.60.120.260">
    <property type="entry name" value="Galactose-binding domain-like"/>
    <property type="match status" value="2"/>
</dbReference>
<dbReference type="InterPro" id="IPR008902">
    <property type="entry name" value="Rhamnosid_concanavalin"/>
</dbReference>
<dbReference type="Pfam" id="PF25788">
    <property type="entry name" value="Ig_Rha78A_N"/>
    <property type="match status" value="1"/>
</dbReference>
<evidence type="ECO:0000259" key="6">
    <source>
        <dbReference type="Pfam" id="PF17389"/>
    </source>
</evidence>
<keyword evidence="3" id="KW-0378">Hydrolase</keyword>
<dbReference type="InterPro" id="IPR012341">
    <property type="entry name" value="6hp_glycosidase-like_sf"/>
</dbReference>
<dbReference type="Pfam" id="PF05592">
    <property type="entry name" value="Bac_rhamnosid"/>
    <property type="match status" value="1"/>
</dbReference>
<evidence type="ECO:0000259" key="4">
    <source>
        <dbReference type="Pfam" id="PF05592"/>
    </source>
</evidence>
<dbReference type="Gene3D" id="1.50.10.10">
    <property type="match status" value="1"/>
</dbReference>
<dbReference type="Gene3D" id="2.60.420.10">
    <property type="entry name" value="Maltose phosphorylase, domain 3"/>
    <property type="match status" value="1"/>
</dbReference>
<evidence type="ECO:0000256" key="1">
    <source>
        <dbReference type="ARBA" id="ARBA00001445"/>
    </source>
</evidence>
<name>A0A7J3JRP7_9CREN</name>
<dbReference type="InterPro" id="IPR035398">
    <property type="entry name" value="Bac_rhamnosid_C"/>
</dbReference>
<comment type="catalytic activity">
    <reaction evidence="1">
        <text>Hydrolysis of terminal non-reducing alpha-L-rhamnose residues in alpha-L-rhamnosides.</text>
        <dbReference type="EC" id="3.2.1.40"/>
    </reaction>
</comment>
<dbReference type="Pfam" id="PF17389">
    <property type="entry name" value="Bac_rhamnosid6H"/>
    <property type="match status" value="1"/>
</dbReference>
<dbReference type="Gene3D" id="2.60.40.10">
    <property type="entry name" value="Immunoglobulins"/>
    <property type="match status" value="1"/>
</dbReference>
<feature type="domain" description="Alpha-L-rhamnosidase C-terminal" evidence="7">
    <location>
        <begin position="789"/>
        <end position="858"/>
    </location>
</feature>
<dbReference type="GO" id="GO:0030596">
    <property type="term" value="F:alpha-L-rhamnosidase activity"/>
    <property type="evidence" value="ECO:0007669"/>
    <property type="project" value="UniProtKB-EC"/>
</dbReference>
<dbReference type="Pfam" id="PF17390">
    <property type="entry name" value="Bac_rhamnosid_C"/>
    <property type="match status" value="1"/>
</dbReference>
<dbReference type="InterPro" id="IPR013737">
    <property type="entry name" value="Bac_rhamnosid_N"/>
</dbReference>
<feature type="domain" description="Alpha-L-rhamnosidase six-hairpin glycosidase" evidence="6">
    <location>
        <begin position="428"/>
        <end position="786"/>
    </location>
</feature>
<comment type="caution">
    <text evidence="9">The sequence shown here is derived from an EMBL/GenBank/DDBJ whole genome shotgun (WGS) entry which is preliminary data.</text>
</comment>
<dbReference type="EC" id="3.2.1.40" evidence="2"/>
<sequence>MGCGEVLKAVDARVEFARNPLGIDDPRPRFSWIPLHSGRGQRQKAYRIIVSSSYENALGGVGDVWDSGVVESDSNVVEYGGPPLKSFTRYFWRVKWWDADGRESGWSDVAWFETAILSPSEWRGVWIGGGQLLRREFYIDGDIADAKVYIAGLGYYELRVNGVRIGDRALDPLWSEYDKRIYYTVYDVTNTVRRGANAIAVMLGRGRYSQKFERGFLRVRYYDEPKLLLMLRVKLTDGRVYELYTDEMWKCLDRGPIIGDDIYDGFRYDARLEPLGWDKPGFDDSSWRQCSGVTPPRGVLVSSTAIPATKAVAVLKPREVYSPSPNVYVFDVGQNITGWVRVRVRGPSGGEVRIRYAEVINSDGTLNTKNLGAAEATDIFILRGDGVEVLEPRFTYHGFRYVEVSGPIAPPSLDDIEAVVVHADLEPIGSFACSNKLVNDIHRLTIWSLKGNLTNGVQTDCPQRSERMGWLGDAWLSSDAAALNFNMVKYYEKIVNDIIDSQREDGSIPDVVPPYWELYPADPAWGTAFIYIPWILYLYYGDRRVIERVFEYAKRWWNYLYSRTKDGILYFGKYGDWVPPGRVRNTQDCPTEIISTWILYRDAKLLTNMAKVLNKESDALYFDGKAREIGEAFNRAFLHERDVLGRKVLGYYSIYTSSGGTTIYLGSPEFGGSQTCLALPLAEDLVPREKISDILRALVHSIEVDWDSHFNVGILGMKYVPEVLAKYGYIQLAYQALIQESYPSFGYMIREGATTLWERWEKLTGSGMNSHNHHMFGSIDAWLYRKLAGLEVIEPGFKRFAVRPPLIKGLSHASAYLYTVRGLVAVTWSRDEKVFKVDVTVPVGSVAEVYLPKIGKEVEILEGGKVVWKAGELSKVNGILSVREESDRVVIEIGSGSYSFEVKAIE</sequence>
<dbReference type="EMBL" id="DTAI01000163">
    <property type="protein sequence ID" value="HGN37023.1"/>
    <property type="molecule type" value="Genomic_DNA"/>
</dbReference>
<dbReference type="InterPro" id="IPR013783">
    <property type="entry name" value="Ig-like_fold"/>
</dbReference>
<dbReference type="PIRSF" id="PIRSF010631">
    <property type="entry name" value="A-rhamnsds"/>
    <property type="match status" value="1"/>
</dbReference>
<evidence type="ECO:0000313" key="9">
    <source>
        <dbReference type="EMBL" id="HGQ18742.1"/>
    </source>
</evidence>
<dbReference type="PANTHER" id="PTHR33307:SF6">
    <property type="entry name" value="ALPHA-RHAMNOSIDASE (EUROFUNG)-RELATED"/>
    <property type="match status" value="1"/>
</dbReference>
<reference evidence="9" key="1">
    <citation type="journal article" date="2020" name="mSystems">
        <title>Genome- and Community-Level Interaction Insights into Carbon Utilization and Element Cycling Functions of Hydrothermarchaeota in Hydrothermal Sediment.</title>
        <authorList>
            <person name="Zhou Z."/>
            <person name="Liu Y."/>
            <person name="Xu W."/>
            <person name="Pan J."/>
            <person name="Luo Z.H."/>
            <person name="Li M."/>
        </authorList>
    </citation>
    <scope>NUCLEOTIDE SEQUENCE [LARGE SCALE GENOMIC DNA]</scope>
    <source>
        <strain evidence="8">SpSt-618</strain>
        <strain evidence="9">SpSt-657</strain>
    </source>
</reference>
<feature type="domain" description="Bacterial alpha-L-rhamnosidase N-terminal" evidence="5">
    <location>
        <begin position="142"/>
        <end position="307"/>
    </location>
</feature>
<evidence type="ECO:0000256" key="3">
    <source>
        <dbReference type="ARBA" id="ARBA00022801"/>
    </source>
</evidence>
<evidence type="ECO:0000259" key="7">
    <source>
        <dbReference type="Pfam" id="PF17390"/>
    </source>
</evidence>
<organism evidence="9">
    <name type="scientific">Ignisphaera aggregans</name>
    <dbReference type="NCBI Taxonomy" id="334771"/>
    <lineage>
        <taxon>Archaea</taxon>
        <taxon>Thermoproteota</taxon>
        <taxon>Thermoprotei</taxon>
        <taxon>Desulfurococcales</taxon>
        <taxon>Desulfurococcaceae</taxon>
        <taxon>Ignisphaera</taxon>
    </lineage>
</organism>
<protein>
    <recommendedName>
        <fullName evidence="2">alpha-L-rhamnosidase</fullName>
        <ecNumber evidence="2">3.2.1.40</ecNumber>
    </recommendedName>
</protein>
<dbReference type="Pfam" id="PF08531">
    <property type="entry name" value="Bac_rhamnosid_N"/>
    <property type="match status" value="1"/>
</dbReference>
<evidence type="ECO:0000259" key="5">
    <source>
        <dbReference type="Pfam" id="PF08531"/>
    </source>
</evidence>
<dbReference type="InterPro" id="IPR035396">
    <property type="entry name" value="Bac_rhamnosid6H"/>
</dbReference>
<feature type="domain" description="Alpha-L-rhamnosidase concanavalin-like" evidence="4">
    <location>
        <begin position="324"/>
        <end position="422"/>
    </location>
</feature>